<comment type="caution">
    <text evidence="1">The sequence shown here is derived from an EMBL/GenBank/DDBJ whole genome shotgun (WGS) entry which is preliminary data.</text>
</comment>
<evidence type="ECO:0000313" key="2">
    <source>
        <dbReference type="Proteomes" id="UP000076643"/>
    </source>
</evidence>
<dbReference type="AlphaFoldDB" id="A0A166VU74"/>
<dbReference type="Gene3D" id="3.40.190.10">
    <property type="entry name" value="Periplasmic binding protein-like II"/>
    <property type="match status" value="2"/>
</dbReference>
<organism evidence="1 2">
    <name type="scientific">Pseudoalteromonas luteoviolacea DSM 6061</name>
    <dbReference type="NCBI Taxonomy" id="1365250"/>
    <lineage>
        <taxon>Bacteria</taxon>
        <taxon>Pseudomonadati</taxon>
        <taxon>Pseudomonadota</taxon>
        <taxon>Gammaproteobacteria</taxon>
        <taxon>Alteromonadales</taxon>
        <taxon>Pseudoalteromonadaceae</taxon>
        <taxon>Pseudoalteromonas</taxon>
    </lineage>
</organism>
<evidence type="ECO:0000313" key="1">
    <source>
        <dbReference type="EMBL" id="KZN33792.1"/>
    </source>
</evidence>
<dbReference type="EMBL" id="AUYB01000121">
    <property type="protein sequence ID" value="KZN33792.1"/>
    <property type="molecule type" value="Genomic_DNA"/>
</dbReference>
<name>A0A166VU74_9GAMM</name>
<accession>A0A166VU74</accession>
<dbReference type="RefSeq" id="WP_063365669.1">
    <property type="nucleotide sequence ID" value="NZ_AQHB01000049.1"/>
</dbReference>
<reference evidence="1 2" key="1">
    <citation type="submission" date="2013-07" db="EMBL/GenBank/DDBJ databases">
        <title>Comparative Genomic and Metabolomic Analysis of Twelve Strains of Pseudoalteromonas luteoviolacea.</title>
        <authorList>
            <person name="Vynne N.G."/>
            <person name="Mansson M."/>
            <person name="Gram L."/>
        </authorList>
    </citation>
    <scope>NUCLEOTIDE SEQUENCE [LARGE SCALE GENOMIC DNA]</scope>
    <source>
        <strain evidence="1 2">DSM 6061</strain>
    </source>
</reference>
<sequence>MKYLFAVLLLVFTKPLLAEPYHFVSINYLIEQEIGRIVLPEIYKRLDIDITITPLPGKRAQFEAKTGLKHGEIMRIFSYGEETPSTIRVPTPYYYLETMAFVRKDSRVKINSAEDLKNYHIVKVRGVKHTNNITKGMKYVEDMDTTKQILRLVSAGLADVALTNRIDGLVHLDELGITNVVPIKKNLAVLELFHYIHHSKKHLVPLVNDKIIEMKHPGELAKLIAQAEQQIIKNTQYFP</sequence>
<gene>
    <name evidence="1" type="ORF">N475_19675</name>
</gene>
<dbReference type="Proteomes" id="UP000076643">
    <property type="component" value="Unassembled WGS sequence"/>
</dbReference>
<proteinExistence type="predicted"/>
<keyword evidence="2" id="KW-1185">Reference proteome</keyword>
<dbReference type="SUPFAM" id="SSF53850">
    <property type="entry name" value="Periplasmic binding protein-like II"/>
    <property type="match status" value="1"/>
</dbReference>
<protein>
    <submittedName>
        <fullName evidence="1">Uncharacterized protein</fullName>
    </submittedName>
</protein>
<dbReference type="PATRIC" id="fig|1365250.3.peg.3637"/>